<protein>
    <submittedName>
        <fullName evidence="2">Uncharacterized protein</fullName>
    </submittedName>
</protein>
<reference evidence="3" key="1">
    <citation type="journal article" date="2019" name="Int. J. Syst. Evol. Microbiol.">
        <title>The Global Catalogue of Microorganisms (GCM) 10K type strain sequencing project: providing services to taxonomists for standard genome sequencing and annotation.</title>
        <authorList>
            <consortium name="The Broad Institute Genomics Platform"/>
            <consortium name="The Broad Institute Genome Sequencing Center for Infectious Disease"/>
            <person name="Wu L."/>
            <person name="Ma J."/>
        </authorList>
    </citation>
    <scope>NUCLEOTIDE SEQUENCE [LARGE SCALE GENOMIC DNA]</scope>
    <source>
        <strain evidence="3">CGMCC 1.15942</strain>
    </source>
</reference>
<comment type="caution">
    <text evidence="2">The sequence shown here is derived from an EMBL/GenBank/DDBJ whole genome shotgun (WGS) entry which is preliminary data.</text>
</comment>
<dbReference type="Proteomes" id="UP000630615">
    <property type="component" value="Unassembled WGS sequence"/>
</dbReference>
<feature type="region of interest" description="Disordered" evidence="1">
    <location>
        <begin position="230"/>
        <end position="292"/>
    </location>
</feature>
<evidence type="ECO:0000313" key="3">
    <source>
        <dbReference type="Proteomes" id="UP000630615"/>
    </source>
</evidence>
<evidence type="ECO:0000256" key="1">
    <source>
        <dbReference type="SAM" id="MobiDB-lite"/>
    </source>
</evidence>
<organism evidence="2 3">
    <name type="scientific">Enterococcus wangshanyuanii</name>
    <dbReference type="NCBI Taxonomy" id="2005703"/>
    <lineage>
        <taxon>Bacteria</taxon>
        <taxon>Bacillati</taxon>
        <taxon>Bacillota</taxon>
        <taxon>Bacilli</taxon>
        <taxon>Lactobacillales</taxon>
        <taxon>Enterococcaceae</taxon>
        <taxon>Enterococcus</taxon>
    </lineage>
</organism>
<feature type="compositionally biased region" description="Basic and acidic residues" evidence="1">
    <location>
        <begin position="283"/>
        <end position="292"/>
    </location>
</feature>
<sequence length="503" mass="58841">MRTISKRQRQSEKEERSTVLCKEVDPDYLGREIYADDVETPYAFYLVRKLNLAKDYQNLAEGEAFFDAICDSWDETEEFEELVVKKIYMYVETEVMYYTLLMGSFEPTRRELRMNLKKWFEEITLESSERSLVSKSQSELNTGEIQGMMKQMIETSNEIFRLRKMINELTETIHSGQIELQSKQTHPIISRSIQTIHLKRAQPLVIEEEKKDTEKPEKQSEVAVEAELIDETETAEKVQESQTVTEDEAVKEPEKKLANELVEKPVQEDSPTEEPTIYPNQEAEDRTDRAESFVSKKERNTMKLKRNKSITDQELVVKEIETESTAFKPVDLSLLVFKKRKTKKATPSNWPRFSKLLKSSKTIDAPAKIPNFSKTEMENLEDEIYLRFMNKRMRLGAKKNHVQKKSILRSELLAQINQAEYLNYSWGQVVRLRKEDVLICGRLSCASLVSSLDEFLQEMRELAYSRSLFGKKVRCSVDLLRRLEGYILMDQYMQNLSLMPVEK</sequence>
<keyword evidence="3" id="KW-1185">Reference proteome</keyword>
<accession>A0ABQ1NVL2</accession>
<dbReference type="RefSeq" id="WP_088269243.1">
    <property type="nucleotide sequence ID" value="NZ_BMKI01000002.1"/>
</dbReference>
<evidence type="ECO:0000313" key="2">
    <source>
        <dbReference type="EMBL" id="GGC85611.1"/>
    </source>
</evidence>
<name>A0ABQ1NVL2_9ENTE</name>
<gene>
    <name evidence="2" type="ORF">GCM10011573_14070</name>
</gene>
<feature type="compositionally biased region" description="Basic and acidic residues" evidence="1">
    <location>
        <begin position="248"/>
        <end position="267"/>
    </location>
</feature>
<proteinExistence type="predicted"/>
<dbReference type="EMBL" id="BMKI01000002">
    <property type="protein sequence ID" value="GGC85611.1"/>
    <property type="molecule type" value="Genomic_DNA"/>
</dbReference>